<dbReference type="Pfam" id="PF03033">
    <property type="entry name" value="Glyco_transf_28"/>
    <property type="match status" value="1"/>
</dbReference>
<dbReference type="GO" id="GO:0016125">
    <property type="term" value="P:sterol metabolic process"/>
    <property type="evidence" value="ECO:0007669"/>
    <property type="project" value="TreeGrafter"/>
</dbReference>
<feature type="domain" description="PH" evidence="14">
    <location>
        <begin position="269"/>
        <end position="366"/>
    </location>
</feature>
<feature type="compositionally biased region" description="Basic and acidic residues" evidence="13">
    <location>
        <begin position="107"/>
        <end position="116"/>
    </location>
</feature>
<evidence type="ECO:0000256" key="9">
    <source>
        <dbReference type="ARBA" id="ARBA00023136"/>
    </source>
</evidence>
<dbReference type="SMART" id="SM00233">
    <property type="entry name" value="PH"/>
    <property type="match status" value="1"/>
</dbReference>
<evidence type="ECO:0000256" key="5">
    <source>
        <dbReference type="ARBA" id="ARBA00022490"/>
    </source>
</evidence>
<evidence type="ECO:0000256" key="3">
    <source>
        <dbReference type="ARBA" id="ARBA00006962"/>
    </source>
</evidence>
<keyword evidence="9" id="KW-0472">Membrane</keyword>
<protein>
    <recommendedName>
        <fullName evidence="4">sterol 3beta-glucosyltransferase</fullName>
        <ecNumber evidence="4">2.4.1.173</ecNumber>
    </recommendedName>
    <alternativeName>
        <fullName evidence="10">Autophagy-related protein 26</fullName>
    </alternativeName>
</protein>
<dbReference type="FunFam" id="2.30.29.30:FF:000303">
    <property type="entry name" value="Sterol 3-beta-glucosyltransferase"/>
    <property type="match status" value="1"/>
</dbReference>
<evidence type="ECO:0000256" key="10">
    <source>
        <dbReference type="ARBA" id="ARBA00029843"/>
    </source>
</evidence>
<feature type="compositionally biased region" description="Polar residues" evidence="13">
    <location>
        <begin position="614"/>
        <end position="629"/>
    </location>
</feature>
<dbReference type="InterPro" id="IPR004182">
    <property type="entry name" value="GRAM"/>
</dbReference>
<evidence type="ECO:0000256" key="8">
    <source>
        <dbReference type="ARBA" id="ARBA00023006"/>
    </source>
</evidence>
<evidence type="ECO:0000313" key="16">
    <source>
        <dbReference type="Proteomes" id="UP000190776"/>
    </source>
</evidence>
<feature type="region of interest" description="Disordered" evidence="13">
    <location>
        <begin position="442"/>
        <end position="559"/>
    </location>
</feature>
<dbReference type="GO" id="GO:0005975">
    <property type="term" value="P:carbohydrate metabolic process"/>
    <property type="evidence" value="ECO:0007669"/>
    <property type="project" value="InterPro"/>
</dbReference>
<evidence type="ECO:0000256" key="4">
    <source>
        <dbReference type="ARBA" id="ARBA00012650"/>
    </source>
</evidence>
<keyword evidence="7 15" id="KW-0808">Transferase</keyword>
<dbReference type="InterPro" id="IPR002213">
    <property type="entry name" value="UDP_glucos_trans"/>
</dbReference>
<dbReference type="InterPro" id="IPR010610">
    <property type="entry name" value="EryCIII-like_C"/>
</dbReference>
<feature type="region of interest" description="Disordered" evidence="13">
    <location>
        <begin position="1"/>
        <end position="53"/>
    </location>
</feature>
<dbReference type="PANTHER" id="PTHR48050">
    <property type="entry name" value="STEROL 3-BETA-GLUCOSYLTRANSFERASE"/>
    <property type="match status" value="1"/>
</dbReference>
<dbReference type="InterPro" id="IPR050426">
    <property type="entry name" value="Glycosyltransferase_28"/>
</dbReference>
<evidence type="ECO:0000256" key="11">
    <source>
        <dbReference type="ARBA" id="ARBA00047886"/>
    </source>
</evidence>
<dbReference type="OrthoDB" id="10261837at2759"/>
<evidence type="ECO:0000256" key="7">
    <source>
        <dbReference type="ARBA" id="ARBA00022679"/>
    </source>
</evidence>
<keyword evidence="8" id="KW-0072">Autophagy</keyword>
<comment type="catalytic activity">
    <reaction evidence="11">
        <text>ergosterol + UDP-alpha-D-glucose = ergosteryl 3-beta-D-glucoside + UDP + H(+)</text>
        <dbReference type="Rhea" id="RHEA:61836"/>
        <dbReference type="ChEBI" id="CHEBI:15378"/>
        <dbReference type="ChEBI" id="CHEBI:16933"/>
        <dbReference type="ChEBI" id="CHEBI:52973"/>
        <dbReference type="ChEBI" id="CHEBI:58223"/>
        <dbReference type="ChEBI" id="CHEBI:58885"/>
    </reaction>
    <physiologicalReaction direction="left-to-right" evidence="11">
        <dbReference type="Rhea" id="RHEA:61837"/>
    </physiologicalReaction>
</comment>
<name>A0A1S8B2T2_9PEZI</name>
<feature type="region of interest" description="Disordered" evidence="13">
    <location>
        <begin position="587"/>
        <end position="640"/>
    </location>
</feature>
<dbReference type="GO" id="GO:0005737">
    <property type="term" value="C:cytoplasm"/>
    <property type="evidence" value="ECO:0007669"/>
    <property type="project" value="UniProtKB-SubCell"/>
</dbReference>
<dbReference type="SUPFAM" id="SSF50729">
    <property type="entry name" value="PH domain-like"/>
    <property type="match status" value="1"/>
</dbReference>
<comment type="subcellular location">
    <subcellularLocation>
        <location evidence="2">Cytoplasm</location>
    </subcellularLocation>
    <subcellularLocation>
        <location evidence="1">Membrane</location>
        <topology evidence="1">Peripheral membrane protein</topology>
    </subcellularLocation>
</comment>
<evidence type="ECO:0000256" key="12">
    <source>
        <dbReference type="ARBA" id="ARBA00049453"/>
    </source>
</evidence>
<dbReference type="Gene3D" id="3.40.50.2000">
    <property type="entry name" value="Glycogen Phosphorylase B"/>
    <property type="match status" value="2"/>
</dbReference>
<dbReference type="GO" id="GO:0016020">
    <property type="term" value="C:membrane"/>
    <property type="evidence" value="ECO:0007669"/>
    <property type="project" value="UniProtKB-SubCell"/>
</dbReference>
<dbReference type="SMART" id="SM00568">
    <property type="entry name" value="GRAM"/>
    <property type="match status" value="2"/>
</dbReference>
<dbReference type="SUPFAM" id="SSF53756">
    <property type="entry name" value="UDP-Glycosyltransferase/glycogen phosphorylase"/>
    <property type="match status" value="1"/>
</dbReference>
<dbReference type="CDD" id="cd03784">
    <property type="entry name" value="GT1_Gtf-like"/>
    <property type="match status" value="1"/>
</dbReference>
<dbReference type="Pfam" id="PF00169">
    <property type="entry name" value="PH"/>
    <property type="match status" value="1"/>
</dbReference>
<evidence type="ECO:0000259" key="14">
    <source>
        <dbReference type="PROSITE" id="PS50003"/>
    </source>
</evidence>
<evidence type="ECO:0000313" key="15">
    <source>
        <dbReference type="EMBL" id="OMP81481.1"/>
    </source>
</evidence>
<evidence type="ECO:0000256" key="6">
    <source>
        <dbReference type="ARBA" id="ARBA00022676"/>
    </source>
</evidence>
<dbReference type="PANTHER" id="PTHR48050:SF25">
    <property type="entry name" value="STEROL 3-BETA-GLUCOSYLTRANSFERASE"/>
    <property type="match status" value="1"/>
</dbReference>
<feature type="compositionally biased region" description="Basic and acidic residues" evidence="13">
    <location>
        <begin position="24"/>
        <end position="36"/>
    </location>
</feature>
<dbReference type="EC" id="2.4.1.173" evidence="4"/>
<dbReference type="GO" id="GO:0016906">
    <property type="term" value="F:sterol 3-beta-glucosyltransferase activity"/>
    <property type="evidence" value="ECO:0007669"/>
    <property type="project" value="UniProtKB-EC"/>
</dbReference>
<dbReference type="EMBL" id="MSZU01000115">
    <property type="protein sequence ID" value="OMP81481.1"/>
    <property type="molecule type" value="Genomic_DNA"/>
</dbReference>
<feature type="compositionally biased region" description="Basic and acidic residues" evidence="13">
    <location>
        <begin position="1"/>
        <end position="11"/>
    </location>
</feature>
<dbReference type="GO" id="GO:0006914">
    <property type="term" value="P:autophagy"/>
    <property type="evidence" value="ECO:0007669"/>
    <property type="project" value="UniProtKB-KW"/>
</dbReference>
<dbReference type="InterPro" id="IPR001849">
    <property type="entry name" value="PH_domain"/>
</dbReference>
<gene>
    <name evidence="15" type="ORF">BK809_0002474</name>
</gene>
<reference evidence="15 16" key="1">
    <citation type="submission" date="2017-01" db="EMBL/GenBank/DDBJ databases">
        <title>Draft genome sequence of Diplodia seriata F98.1, a fungal species involved in grapevine trunk diseases.</title>
        <authorList>
            <person name="Robert-Siegwald G."/>
            <person name="Vallet J."/>
            <person name="Abou-Mansour E."/>
            <person name="Xu J."/>
            <person name="Rey P."/>
            <person name="Bertsch C."/>
            <person name="Rego C."/>
            <person name="Larignon P."/>
            <person name="Fontaine F."/>
            <person name="Lebrun M.-H."/>
        </authorList>
    </citation>
    <scope>NUCLEOTIDE SEQUENCE [LARGE SCALE GENOMIC DNA]</scope>
    <source>
        <strain evidence="15 16">F98.1</strain>
    </source>
</reference>
<feature type="compositionally biased region" description="Basic residues" evidence="13">
    <location>
        <begin position="117"/>
        <end position="137"/>
    </location>
</feature>
<dbReference type="InterPro" id="IPR011993">
    <property type="entry name" value="PH-like_dom_sf"/>
</dbReference>
<dbReference type="InterPro" id="IPR048065">
    <property type="entry name" value="ATG26_PH_GRAM2"/>
</dbReference>
<evidence type="ECO:0000256" key="2">
    <source>
        <dbReference type="ARBA" id="ARBA00004496"/>
    </source>
</evidence>
<proteinExistence type="inferred from homology"/>
<feature type="compositionally biased region" description="Polar residues" evidence="13">
    <location>
        <begin position="459"/>
        <end position="477"/>
    </location>
</feature>
<comment type="catalytic activity">
    <reaction evidence="12">
        <text>a sterol + UDP-alpha-D-glucose = a sterol 3-beta-D-glucoside + UDP + H(+)</text>
        <dbReference type="Rhea" id="RHEA:22724"/>
        <dbReference type="ChEBI" id="CHEBI:15378"/>
        <dbReference type="ChEBI" id="CHEBI:15889"/>
        <dbReference type="ChEBI" id="CHEBI:37424"/>
        <dbReference type="ChEBI" id="CHEBI:58223"/>
        <dbReference type="ChEBI" id="CHEBI:58885"/>
        <dbReference type="EC" id="2.4.1.173"/>
    </reaction>
    <physiologicalReaction direction="left-to-right" evidence="12">
        <dbReference type="Rhea" id="RHEA:22725"/>
    </physiologicalReaction>
</comment>
<keyword evidence="5" id="KW-0963">Cytoplasm</keyword>
<dbReference type="FunFam" id="3.40.50.2000:FF:000029">
    <property type="entry name" value="Sterol 3-beta-glucosyltransferase"/>
    <property type="match status" value="1"/>
</dbReference>
<dbReference type="FunFam" id="3.40.50.2000:FF:000009">
    <property type="entry name" value="Sterol 3-beta-glucosyltransferase UGT80A2"/>
    <property type="match status" value="1"/>
</dbReference>
<evidence type="ECO:0000256" key="13">
    <source>
        <dbReference type="SAM" id="MobiDB-lite"/>
    </source>
</evidence>
<comment type="similarity">
    <text evidence="3">Belongs to the glycosyltransferase 28 family.</text>
</comment>
<dbReference type="Pfam" id="PF06722">
    <property type="entry name" value="EryCIII-like_C"/>
    <property type="match status" value="1"/>
</dbReference>
<dbReference type="PROSITE" id="PS50003">
    <property type="entry name" value="PH_DOMAIN"/>
    <property type="match status" value="1"/>
</dbReference>
<accession>A0A1S8B2T2</accession>
<feature type="compositionally biased region" description="Basic and acidic residues" evidence="13">
    <location>
        <begin position="507"/>
        <end position="518"/>
    </location>
</feature>
<organism evidence="15 16">
    <name type="scientific">Diplodia seriata</name>
    <dbReference type="NCBI Taxonomy" id="420778"/>
    <lineage>
        <taxon>Eukaryota</taxon>
        <taxon>Fungi</taxon>
        <taxon>Dikarya</taxon>
        <taxon>Ascomycota</taxon>
        <taxon>Pezizomycotina</taxon>
        <taxon>Dothideomycetes</taxon>
        <taxon>Dothideomycetes incertae sedis</taxon>
        <taxon>Botryosphaeriales</taxon>
        <taxon>Botryosphaeriaceae</taxon>
        <taxon>Diplodia</taxon>
    </lineage>
</organism>
<keyword evidence="6" id="KW-0328">Glycosyltransferase</keyword>
<dbReference type="Pfam" id="PF02893">
    <property type="entry name" value="GRAM"/>
    <property type="match status" value="2"/>
</dbReference>
<feature type="compositionally biased region" description="Low complexity" evidence="13">
    <location>
        <begin position="497"/>
        <end position="506"/>
    </location>
</feature>
<dbReference type="CDD" id="cd13215">
    <property type="entry name" value="PH-GRAM1_AGT26"/>
    <property type="match status" value="1"/>
</dbReference>
<dbReference type="CDD" id="cd13216">
    <property type="entry name" value="PH-GRAM2_AGT26"/>
    <property type="match status" value="1"/>
</dbReference>
<dbReference type="Proteomes" id="UP000190776">
    <property type="component" value="Unassembled WGS sequence"/>
</dbReference>
<evidence type="ECO:0000256" key="1">
    <source>
        <dbReference type="ARBA" id="ARBA00004170"/>
    </source>
</evidence>
<feature type="region of interest" description="Disordered" evidence="13">
    <location>
        <begin position="100"/>
        <end position="167"/>
    </location>
</feature>
<dbReference type="InterPro" id="IPR004276">
    <property type="entry name" value="GlycoTrans_28_N"/>
</dbReference>
<sequence>MASELNIRDQPARWSPRRSRVPRKSFEVPERLRHGEDEDEDVTAPKTNDPRYTHRSVFDLITHAGSVANLRSRFTHDELSESEEEDNHAAVTQSLGPSALAAARGQDSNKSEEKSDKHRRSLSNRKIIRTIQKLHVKSSKERDDVPADDTMSSSQILTPKPPHIEEDETERAQGRLMRGQLKAKAEMEASAFGSDLRTAHDTFGVGHPVGKGQDDLSQRLMEIFGFDAEEKVVSEYPCWLLQTVLLQGYLYITQKHICFYAYLPKKTKEITKSGYLSKRGRTMWNRSWFILKGDVLAYYNDPTDLYFPRGRINLRYAISAVLMEPKDKAREPTDISITTNQKTYVLRAESAASAKEWVKLLQKVIFKSHNDGDSVKISIPLSNVMEIEDNPVLDYAETIKVGVVDNDDSYAVDEYFFSFFGFGEEAMNLMKVMWDGCRRHPGSVTERPTTPMGEKCLKSTASPPSRQSGSPVRSTIFQPALGTLSPTSPSFHRPSSRRVSGESGRSSFDRKRSADRGRRSLSRGQAKRFSGAAQSEGSSRVRDSSESACLSMEPDTSSSAAIQSINETDASASQILSRSDVFHRPAAELVDSDINPRASQDTARSTKKHPYPRTEQTISTRSRTPVQNSKEMENDSELQDDRLQASASGYYSGIVSAGAKPFTRATGLVGSLRRGTLALGSRLTTDTMSVYDKVSGMWAGGRKHYAEDGQLFDEEARDIVDDSDAVSHNERFRQHFALPDTESLRATFFCNLWRVLPQYGKIYMSDRYFCFRSLLPGTRTKLVLPLRDIENVMKEKSFRLTHQALVVVVRGHEELFFDFSRADIRDDCAVTIHQKLEQVRYLHSSGLLSEENLLQAEEAKAENDLLQHARNPEKQPTLPARIDELEQSGAAVIFDDPQASMVDFTPRESMRITCLTIGSRGDVQPYIALCKRLMKEGHKTKIASHEEFGDWVRGHGIAFEPVAGNPAELMQLCVESGMFTATFLAKAHFTFRGWLSALLETAWKACQDSDLLIESPSTMAGIHIAEALEIPYFRAFTMPWTRTRAYPHAFAVQEKKMGGTYNFLSYVLFEEVFWKATASQINTWRKKTLNLAPTSLKKLQINKIPFMYNFSPSVVAPPLDFSDWVRVTGYWFLDESQNYKPPKELLDFIDRARNDGKKLVYIGFGSIVVEDPRAMEKSIVEAVLKADVRCILSKGWSDRLGKDEKSKVEVPLPAEVHQINSAPHDWLFRQIDAAAHHGGAGTTGASLRAGIPTIIKPFFGDQYFFASRVEDLGVGVHIKKLNVGALSRALWTATHDDRMITKARLVGEKIRKEDGAGEAVKTIYRDLEYARSLIKWRNRPMTEDDLGDDAEEEWTFVDDDNDPELRRLTEEDQAVAKIQAQLKQLRQAGPEPEDVST</sequence>
<dbReference type="Gene3D" id="2.30.29.30">
    <property type="entry name" value="Pleckstrin-homology domain (PH domain)/Phosphotyrosine-binding domain (PTB)"/>
    <property type="match status" value="3"/>
</dbReference>
<comment type="caution">
    <text evidence="15">The sequence shown here is derived from an EMBL/GenBank/DDBJ whole genome shotgun (WGS) entry which is preliminary data.</text>
</comment>
<dbReference type="STRING" id="420778.A0A1S8B2T2"/>
<dbReference type="InterPro" id="IPR048066">
    <property type="entry name" value="ATG26_PH_GRAM1"/>
</dbReference>